<evidence type="ECO:0000313" key="11">
    <source>
        <dbReference type="Proteomes" id="UP000831290"/>
    </source>
</evidence>
<keyword evidence="2" id="KW-0479">Metal-binding</keyword>
<dbReference type="GO" id="GO:0016705">
    <property type="term" value="F:oxidoreductase activity, acting on paired donors, with incorporation or reduction of molecular oxygen"/>
    <property type="evidence" value="ECO:0007669"/>
    <property type="project" value="UniProtKB-ARBA"/>
</dbReference>
<organism evidence="10 11">
    <name type="scientific">Abyssalbus ytuae</name>
    <dbReference type="NCBI Taxonomy" id="2926907"/>
    <lineage>
        <taxon>Bacteria</taxon>
        <taxon>Pseudomonadati</taxon>
        <taxon>Bacteroidota</taxon>
        <taxon>Flavobacteriia</taxon>
        <taxon>Flavobacteriales</taxon>
        <taxon>Flavobacteriaceae</taxon>
        <taxon>Abyssalbus</taxon>
    </lineage>
</organism>
<evidence type="ECO:0000256" key="1">
    <source>
        <dbReference type="ARBA" id="ARBA00001954"/>
    </source>
</evidence>
<accession>A0A9E7CTW0</accession>
<dbReference type="InterPro" id="IPR027450">
    <property type="entry name" value="AlkB-like"/>
</dbReference>
<dbReference type="PANTHER" id="PTHR31212">
    <property type="entry name" value="ALPHA-KETOGLUTARATE-DEPENDENT DIOXYGENASE ALKB HOMOLOG 3"/>
    <property type="match status" value="1"/>
</dbReference>
<dbReference type="InterPro" id="IPR005123">
    <property type="entry name" value="Oxoglu/Fe-dep_dioxygenase_dom"/>
</dbReference>
<keyword evidence="6" id="KW-0560">Oxidoreductase</keyword>
<keyword evidence="7" id="KW-0408">Iron</keyword>
<feature type="domain" description="Fe2OG dioxygenase" evidence="9">
    <location>
        <begin position="105"/>
        <end position="203"/>
    </location>
</feature>
<dbReference type="RefSeq" id="WP_255842187.1">
    <property type="nucleotide sequence ID" value="NZ_CP094358.1"/>
</dbReference>
<dbReference type="PROSITE" id="PS51471">
    <property type="entry name" value="FE2OG_OXY"/>
    <property type="match status" value="1"/>
</dbReference>
<dbReference type="Gene3D" id="2.60.120.590">
    <property type="entry name" value="Alpha-ketoglutarate-dependent dioxygenase AlkB-like"/>
    <property type="match status" value="1"/>
</dbReference>
<evidence type="ECO:0000259" key="9">
    <source>
        <dbReference type="PROSITE" id="PS51471"/>
    </source>
</evidence>
<proteinExistence type="predicted"/>
<dbReference type="GO" id="GO:0032451">
    <property type="term" value="F:demethylase activity"/>
    <property type="evidence" value="ECO:0007669"/>
    <property type="project" value="UniProtKB-ARBA"/>
</dbReference>
<keyword evidence="11" id="KW-1185">Reference proteome</keyword>
<dbReference type="GO" id="GO:0016787">
    <property type="term" value="F:hydrolase activity"/>
    <property type="evidence" value="ECO:0007669"/>
    <property type="project" value="UniProtKB-ARBA"/>
</dbReference>
<sequence>MIRIDVNNDSESIKPALKDAELIYYPHFFSENKADQYFKYLLNNVPWQQDDIRVYGKTFKQPRLTSFYASNTKVYSYSNISMYPKKFSGKLLEIKKKVEKVSNLEFTSCLLNLYRDGKDSNGWHSDDEPELGKNPVIASVSFGEERFFHLKHKFEKNLRYKILLQHGSLLIMKGKTQHTWLHQIPKTSKEIRPRINLTFRIIN</sequence>
<gene>
    <name evidence="10" type="ORF">MQE35_14475</name>
</gene>
<dbReference type="FunFam" id="2.60.120.590:FF:000004">
    <property type="entry name" value="DNA oxidative demethylase ALKBH2"/>
    <property type="match status" value="1"/>
</dbReference>
<name>A0A9E7CTW0_9FLAO</name>
<dbReference type="GO" id="GO:0006307">
    <property type="term" value="P:DNA alkylation repair"/>
    <property type="evidence" value="ECO:0007669"/>
    <property type="project" value="InterPro"/>
</dbReference>
<evidence type="ECO:0000256" key="8">
    <source>
        <dbReference type="ARBA" id="ARBA00023204"/>
    </source>
</evidence>
<evidence type="ECO:0000256" key="7">
    <source>
        <dbReference type="ARBA" id="ARBA00023004"/>
    </source>
</evidence>
<evidence type="ECO:0000313" key="10">
    <source>
        <dbReference type="EMBL" id="UOB16932.1"/>
    </source>
</evidence>
<dbReference type="GO" id="GO:0046872">
    <property type="term" value="F:metal ion binding"/>
    <property type="evidence" value="ECO:0007669"/>
    <property type="project" value="UniProtKB-KW"/>
</dbReference>
<comment type="cofactor">
    <cofactor evidence="1">
        <name>Fe(2+)</name>
        <dbReference type="ChEBI" id="CHEBI:29033"/>
    </cofactor>
</comment>
<evidence type="ECO:0000256" key="6">
    <source>
        <dbReference type="ARBA" id="ARBA00023002"/>
    </source>
</evidence>
<evidence type="ECO:0000256" key="5">
    <source>
        <dbReference type="ARBA" id="ARBA00022964"/>
    </source>
</evidence>
<dbReference type="EMBL" id="CP094358">
    <property type="protein sequence ID" value="UOB16932.1"/>
    <property type="molecule type" value="Genomic_DNA"/>
</dbReference>
<dbReference type="Pfam" id="PF13532">
    <property type="entry name" value="2OG-FeII_Oxy_2"/>
    <property type="match status" value="1"/>
</dbReference>
<dbReference type="InterPro" id="IPR037151">
    <property type="entry name" value="AlkB-like_sf"/>
</dbReference>
<keyword evidence="4" id="KW-0460">Magnesium</keyword>
<protein>
    <submittedName>
        <fullName evidence="10">Alpha-ketoglutarate-dependent dioxygenase AlkB</fullName>
    </submittedName>
</protein>
<keyword evidence="8" id="KW-0234">DNA repair</keyword>
<reference evidence="10" key="1">
    <citation type="submission" date="2022-03" db="EMBL/GenBank/DDBJ databases">
        <title>Description of Abyssus ytuae gen. nov., sp. nov., a novel member of the family Flavobacteriaceae isolated from the sediment of Mariana Trench.</title>
        <authorList>
            <person name="Zhang J."/>
            <person name="Xu X."/>
        </authorList>
    </citation>
    <scope>NUCLEOTIDE SEQUENCE</scope>
    <source>
        <strain evidence="10">MT3330</strain>
    </source>
</reference>
<keyword evidence="5 10" id="KW-0223">Dioxygenase</keyword>
<dbReference type="SUPFAM" id="SSF51197">
    <property type="entry name" value="Clavaminate synthase-like"/>
    <property type="match status" value="1"/>
</dbReference>
<dbReference type="PANTHER" id="PTHR31212:SF4">
    <property type="entry name" value="ALPHA-KETOGLUTARATE-DEPENDENT DIOXYGENASE ALKB HOMOLOG 3"/>
    <property type="match status" value="1"/>
</dbReference>
<dbReference type="AlphaFoldDB" id="A0A9E7CTW0"/>
<dbReference type="GO" id="GO:0140097">
    <property type="term" value="F:catalytic activity, acting on DNA"/>
    <property type="evidence" value="ECO:0007669"/>
    <property type="project" value="UniProtKB-ARBA"/>
</dbReference>
<evidence type="ECO:0000256" key="2">
    <source>
        <dbReference type="ARBA" id="ARBA00022723"/>
    </source>
</evidence>
<keyword evidence="3" id="KW-0227">DNA damage</keyword>
<evidence type="ECO:0000256" key="3">
    <source>
        <dbReference type="ARBA" id="ARBA00022763"/>
    </source>
</evidence>
<dbReference type="GO" id="GO:0051213">
    <property type="term" value="F:dioxygenase activity"/>
    <property type="evidence" value="ECO:0007669"/>
    <property type="project" value="UniProtKB-KW"/>
</dbReference>
<dbReference type="InterPro" id="IPR032854">
    <property type="entry name" value="ALKBH3"/>
</dbReference>
<evidence type="ECO:0000256" key="4">
    <source>
        <dbReference type="ARBA" id="ARBA00022842"/>
    </source>
</evidence>
<dbReference type="Proteomes" id="UP000831290">
    <property type="component" value="Chromosome"/>
</dbReference>
<dbReference type="KEGG" id="fbm:MQE35_14475"/>